<evidence type="ECO:0000256" key="5">
    <source>
        <dbReference type="ARBA" id="ARBA00022691"/>
    </source>
</evidence>
<protein>
    <recommendedName>
        <fullName evidence="6">Ribosomal RNA small subunit methyltransferase I</fullName>
        <ecNumber evidence="6">2.1.1.198</ecNumber>
    </recommendedName>
    <alternativeName>
        <fullName evidence="6">16S rRNA 2'-O-ribose C1402 methyltransferase</fullName>
    </alternativeName>
    <alternativeName>
        <fullName evidence="6">rRNA (cytidine-2'-O-)-methyltransferase RsmI</fullName>
    </alternativeName>
</protein>
<dbReference type="SUPFAM" id="SSF53790">
    <property type="entry name" value="Tetrapyrrole methylase"/>
    <property type="match status" value="1"/>
</dbReference>
<dbReference type="InterPro" id="IPR014776">
    <property type="entry name" value="4pyrrole_Mease_sub2"/>
</dbReference>
<evidence type="ECO:0000313" key="12">
    <source>
        <dbReference type="Proteomes" id="UP000440066"/>
    </source>
</evidence>
<accession>A0A6I2GFR4</accession>
<evidence type="ECO:0000256" key="1">
    <source>
        <dbReference type="ARBA" id="ARBA00022490"/>
    </source>
</evidence>
<dbReference type="Proteomes" id="UP000440066">
    <property type="component" value="Unassembled WGS sequence"/>
</dbReference>
<evidence type="ECO:0000313" key="11">
    <source>
        <dbReference type="Proteomes" id="UP000430975"/>
    </source>
</evidence>
<dbReference type="PANTHER" id="PTHR46111">
    <property type="entry name" value="RIBOSOMAL RNA SMALL SUBUNIT METHYLTRANSFERASE I"/>
    <property type="match status" value="1"/>
</dbReference>
<dbReference type="GO" id="GO:0070677">
    <property type="term" value="F:rRNA (cytosine-2'-O-)-methyltransferase activity"/>
    <property type="evidence" value="ECO:0007669"/>
    <property type="project" value="UniProtKB-UniRule"/>
</dbReference>
<dbReference type="InterPro" id="IPR014777">
    <property type="entry name" value="4pyrrole_Mease_sub1"/>
</dbReference>
<dbReference type="NCBIfam" id="TIGR00096">
    <property type="entry name" value="16S rRNA (cytidine(1402)-2'-O)-methyltransferase"/>
    <property type="match status" value="1"/>
</dbReference>
<dbReference type="InterPro" id="IPR018063">
    <property type="entry name" value="SAM_MeTrfase_RsmI_CS"/>
</dbReference>
<dbReference type="EMBL" id="WJQT01000005">
    <property type="protein sequence ID" value="MRJ46930.1"/>
    <property type="molecule type" value="Genomic_DNA"/>
</dbReference>
<evidence type="ECO:0000256" key="6">
    <source>
        <dbReference type="HAMAP-Rule" id="MF_01877"/>
    </source>
</evidence>
<keyword evidence="4 6" id="KW-0808">Transferase</keyword>
<comment type="caution">
    <text evidence="9">The sequence shown here is derived from an EMBL/GenBank/DDBJ whole genome shotgun (WGS) entry which is preliminary data.</text>
</comment>
<dbReference type="EMBL" id="WJQS01000001">
    <property type="protein sequence ID" value="MRI84321.1"/>
    <property type="molecule type" value="Genomic_DNA"/>
</dbReference>
<keyword evidence="2 6" id="KW-0698">rRNA processing</keyword>
<gene>
    <name evidence="6 9" type="primary">rsmI</name>
    <name evidence="10" type="ORF">GF867_05030</name>
    <name evidence="9" type="ORF">GIY09_00190</name>
    <name evidence="8" type="ORF">GIY11_06375</name>
</gene>
<dbReference type="EC" id="2.1.1.198" evidence="6"/>
<dbReference type="PROSITE" id="PS01296">
    <property type="entry name" value="RSMI"/>
    <property type="match status" value="1"/>
</dbReference>
<dbReference type="AlphaFoldDB" id="A0A6I2GFR4"/>
<dbReference type="FunFam" id="3.40.1010.10:FF:000002">
    <property type="entry name" value="Ribosomal RNA small subunit methyltransferase I"/>
    <property type="match status" value="1"/>
</dbReference>
<dbReference type="RefSeq" id="WP_153832021.1">
    <property type="nucleotide sequence ID" value="NZ_WJQR01000005.1"/>
</dbReference>
<dbReference type="EMBL" id="WJQR01000005">
    <property type="protein sequence ID" value="MRI81641.1"/>
    <property type="molecule type" value="Genomic_DNA"/>
</dbReference>
<evidence type="ECO:0000313" key="10">
    <source>
        <dbReference type="EMBL" id="MRJ46930.1"/>
    </source>
</evidence>
<evidence type="ECO:0000313" key="13">
    <source>
        <dbReference type="Proteomes" id="UP000469870"/>
    </source>
</evidence>
<feature type="domain" description="Tetrapyrrole methylase" evidence="7">
    <location>
        <begin position="17"/>
        <end position="217"/>
    </location>
</feature>
<organism evidence="9 11">
    <name type="scientific">Fundicoccus ignavus</name>
    <dbReference type="NCBI Taxonomy" id="2664442"/>
    <lineage>
        <taxon>Bacteria</taxon>
        <taxon>Bacillati</taxon>
        <taxon>Bacillota</taxon>
        <taxon>Bacilli</taxon>
        <taxon>Lactobacillales</taxon>
        <taxon>Aerococcaceae</taxon>
        <taxon>Fundicoccus</taxon>
    </lineage>
</organism>
<name>A0A6I2GFR4_9LACT</name>
<dbReference type="GO" id="GO:0005737">
    <property type="term" value="C:cytoplasm"/>
    <property type="evidence" value="ECO:0007669"/>
    <property type="project" value="UniProtKB-SubCell"/>
</dbReference>
<proteinExistence type="inferred from homology"/>
<dbReference type="PIRSF" id="PIRSF005917">
    <property type="entry name" value="MTase_YraL"/>
    <property type="match status" value="1"/>
</dbReference>
<dbReference type="FunFam" id="3.30.950.10:FF:000002">
    <property type="entry name" value="Ribosomal RNA small subunit methyltransferase I"/>
    <property type="match status" value="1"/>
</dbReference>
<dbReference type="Proteomes" id="UP000430975">
    <property type="component" value="Unassembled WGS sequence"/>
</dbReference>
<dbReference type="InterPro" id="IPR000878">
    <property type="entry name" value="4pyrrol_Mease"/>
</dbReference>
<evidence type="ECO:0000256" key="4">
    <source>
        <dbReference type="ARBA" id="ARBA00022679"/>
    </source>
</evidence>
<comment type="function">
    <text evidence="6">Catalyzes the 2'-O-methylation of the ribose of cytidine 1402 (C1402) in 16S rRNA.</text>
</comment>
<reference evidence="11 13" key="2">
    <citation type="submission" date="2019-11" db="EMBL/GenBank/DDBJ databases">
        <title>Characterisation of Fundicoccus ignavus gen. nov. sp. nov., a novel genus of the family Aerococcaceae isolated from bulk tank milk.</title>
        <authorList>
            <person name="Siebert A."/>
            <person name="Huptas C."/>
            <person name="Wenning M."/>
            <person name="Scherer S."/>
            <person name="Doll E.V."/>
        </authorList>
    </citation>
    <scope>NUCLEOTIDE SEQUENCE [LARGE SCALE GENOMIC DNA]</scope>
    <source>
        <strain evidence="8 13">DSM 109653</strain>
        <strain evidence="9 11">WS4759</strain>
    </source>
</reference>
<evidence type="ECO:0000313" key="9">
    <source>
        <dbReference type="EMBL" id="MRI84321.1"/>
    </source>
</evidence>
<evidence type="ECO:0000259" key="7">
    <source>
        <dbReference type="Pfam" id="PF00590"/>
    </source>
</evidence>
<evidence type="ECO:0000256" key="3">
    <source>
        <dbReference type="ARBA" id="ARBA00022603"/>
    </source>
</evidence>
<dbReference type="Gene3D" id="3.40.1010.10">
    <property type="entry name" value="Cobalt-precorrin-4 Transmethylase, Domain 1"/>
    <property type="match status" value="1"/>
</dbReference>
<comment type="subcellular location">
    <subcellularLocation>
        <location evidence="6">Cytoplasm</location>
    </subcellularLocation>
</comment>
<keyword evidence="3 6" id="KW-0489">Methyltransferase</keyword>
<dbReference type="Gene3D" id="3.30.950.10">
    <property type="entry name" value="Methyltransferase, Cobalt-precorrin-4 Transmethylase, Domain 2"/>
    <property type="match status" value="1"/>
</dbReference>
<keyword evidence="11" id="KW-1185">Reference proteome</keyword>
<dbReference type="InterPro" id="IPR035996">
    <property type="entry name" value="4pyrrol_Methylase_sf"/>
</dbReference>
<keyword evidence="1 6" id="KW-0963">Cytoplasm</keyword>
<dbReference type="CDD" id="cd11648">
    <property type="entry name" value="RsmI"/>
    <property type="match status" value="1"/>
</dbReference>
<comment type="similarity">
    <text evidence="6">Belongs to the methyltransferase superfamily. RsmI family.</text>
</comment>
<reference evidence="10 12" key="1">
    <citation type="submission" date="2019-11" db="EMBL/GenBank/DDBJ databases">
        <title>Characterisation of Fundicoccus ignavus gen. nov. sp. nov., a novel genus of the family Aerococcaceae from bulk tank milk.</title>
        <authorList>
            <person name="Siebert A."/>
            <person name="Huptas C."/>
            <person name="Wenning M."/>
            <person name="Scherer S."/>
            <person name="Doll E.V."/>
        </authorList>
    </citation>
    <scope>NUCLEOTIDE SEQUENCE [LARGE SCALE GENOMIC DNA]</scope>
    <source>
        <strain evidence="10 12">DSM 109652</strain>
    </source>
</reference>
<evidence type="ECO:0000313" key="8">
    <source>
        <dbReference type="EMBL" id="MRI81641.1"/>
    </source>
</evidence>
<evidence type="ECO:0000256" key="2">
    <source>
        <dbReference type="ARBA" id="ARBA00022552"/>
    </source>
</evidence>
<dbReference type="HAMAP" id="MF_01877">
    <property type="entry name" value="16SrRNA_methyltr_I"/>
    <property type="match status" value="1"/>
</dbReference>
<sequence>MQIQSSFNQSVDTTKGRLYLVPTPIGNLEDMTFRAINTLKSVSLVLAEDTRHTIKLFNHFEIDTKMRSFHEHSRPHEVDELIELLETGSDLALVSDAGLPLINDPGHPLVQACMQAEISVIALPGANAALTALIASGLSSETFTYYGFFPRASKEQKAVLNLVGSRMETAIFYESPFRIKKAIQAIHKELGASVQVVIARELTKRYEEYLRGTAAELVAYLDETTLKGEIVLMIEGGQLADAMGTNAEIDGLAEQPYKEQVLYFIEEEAMSAKDAIKHVAKLRDVKKQVVYQAYHEI</sequence>
<comment type="catalytic activity">
    <reaction evidence="6">
        <text>cytidine(1402) in 16S rRNA + S-adenosyl-L-methionine = 2'-O-methylcytidine(1402) in 16S rRNA + S-adenosyl-L-homocysteine + H(+)</text>
        <dbReference type="Rhea" id="RHEA:42924"/>
        <dbReference type="Rhea" id="RHEA-COMP:10285"/>
        <dbReference type="Rhea" id="RHEA-COMP:10286"/>
        <dbReference type="ChEBI" id="CHEBI:15378"/>
        <dbReference type="ChEBI" id="CHEBI:57856"/>
        <dbReference type="ChEBI" id="CHEBI:59789"/>
        <dbReference type="ChEBI" id="CHEBI:74495"/>
        <dbReference type="ChEBI" id="CHEBI:82748"/>
        <dbReference type="EC" id="2.1.1.198"/>
    </reaction>
</comment>
<dbReference type="Proteomes" id="UP000469870">
    <property type="component" value="Unassembled WGS sequence"/>
</dbReference>
<dbReference type="Pfam" id="PF00590">
    <property type="entry name" value="TP_methylase"/>
    <property type="match status" value="1"/>
</dbReference>
<dbReference type="PANTHER" id="PTHR46111:SF1">
    <property type="entry name" value="RIBOSOMAL RNA SMALL SUBUNIT METHYLTRANSFERASE I"/>
    <property type="match status" value="1"/>
</dbReference>
<keyword evidence="5 6" id="KW-0949">S-adenosyl-L-methionine</keyword>
<dbReference type="InterPro" id="IPR008189">
    <property type="entry name" value="rRNA_ssu_MeTfrase_I"/>
</dbReference>